<feature type="domain" description="Peptidase M60" evidence="1">
    <location>
        <begin position="378"/>
        <end position="684"/>
    </location>
</feature>
<dbReference type="PANTHER" id="PTHR15730:SF5">
    <property type="entry name" value="SI:CH211-210B2.2-RELATED"/>
    <property type="match status" value="1"/>
</dbReference>
<name>A2GCT2_TRIV3</name>
<reference evidence="2" key="1">
    <citation type="submission" date="2006-10" db="EMBL/GenBank/DDBJ databases">
        <authorList>
            <person name="Amadeo P."/>
            <person name="Zhao Q."/>
            <person name="Wortman J."/>
            <person name="Fraser-Liggett C."/>
            <person name="Carlton J."/>
        </authorList>
    </citation>
    <scope>NUCLEOTIDE SEQUENCE</scope>
    <source>
        <strain evidence="2">G3</strain>
    </source>
</reference>
<dbReference type="Pfam" id="PF17291">
    <property type="entry name" value="M60-like_N"/>
    <property type="match status" value="1"/>
</dbReference>
<dbReference type="AlphaFoldDB" id="A2GCT2"/>
<evidence type="ECO:0000259" key="1">
    <source>
        <dbReference type="PROSITE" id="PS51723"/>
    </source>
</evidence>
<reference evidence="2" key="2">
    <citation type="journal article" date="2007" name="Science">
        <title>Draft genome sequence of the sexually transmitted pathogen Trichomonas vaginalis.</title>
        <authorList>
            <person name="Carlton J.M."/>
            <person name="Hirt R.P."/>
            <person name="Silva J.C."/>
            <person name="Delcher A.L."/>
            <person name="Schatz M."/>
            <person name="Zhao Q."/>
            <person name="Wortman J.R."/>
            <person name="Bidwell S.L."/>
            <person name="Alsmark U.C.M."/>
            <person name="Besteiro S."/>
            <person name="Sicheritz-Ponten T."/>
            <person name="Noel C.J."/>
            <person name="Dacks J.B."/>
            <person name="Foster P.G."/>
            <person name="Simillion C."/>
            <person name="Van de Peer Y."/>
            <person name="Miranda-Saavedra D."/>
            <person name="Barton G.J."/>
            <person name="Westrop G.D."/>
            <person name="Mueller S."/>
            <person name="Dessi D."/>
            <person name="Fiori P.L."/>
            <person name="Ren Q."/>
            <person name="Paulsen I."/>
            <person name="Zhang H."/>
            <person name="Bastida-Corcuera F.D."/>
            <person name="Simoes-Barbosa A."/>
            <person name="Brown M.T."/>
            <person name="Hayes R.D."/>
            <person name="Mukherjee M."/>
            <person name="Okumura C.Y."/>
            <person name="Schneider R."/>
            <person name="Smith A.J."/>
            <person name="Vanacova S."/>
            <person name="Villalvazo M."/>
            <person name="Haas B.J."/>
            <person name="Pertea M."/>
            <person name="Feldblyum T.V."/>
            <person name="Utterback T.R."/>
            <person name="Shu C.L."/>
            <person name="Osoegawa K."/>
            <person name="de Jong P.J."/>
            <person name="Hrdy I."/>
            <person name="Horvathova L."/>
            <person name="Zubacova Z."/>
            <person name="Dolezal P."/>
            <person name="Malik S.B."/>
            <person name="Logsdon J.M. Jr."/>
            <person name="Henze K."/>
            <person name="Gupta A."/>
            <person name="Wang C.C."/>
            <person name="Dunne R.L."/>
            <person name="Upcroft J.A."/>
            <person name="Upcroft P."/>
            <person name="White O."/>
            <person name="Salzberg S.L."/>
            <person name="Tang P."/>
            <person name="Chiu C.-H."/>
            <person name="Lee Y.-S."/>
            <person name="Embley T.M."/>
            <person name="Coombs G.H."/>
            <person name="Mottram J.C."/>
            <person name="Tachezy J."/>
            <person name="Fraser-Liggett C.M."/>
            <person name="Johnson P.J."/>
        </authorList>
    </citation>
    <scope>NUCLEOTIDE SEQUENCE [LARGE SCALE GENOMIC DNA]</scope>
    <source>
        <strain evidence="2">G3</strain>
    </source>
</reference>
<dbReference type="InParanoid" id="A2GCT2"/>
<gene>
    <name evidence="2" type="ORF">TVAG_065490</name>
</gene>
<proteinExistence type="predicted"/>
<dbReference type="InterPro" id="IPR031161">
    <property type="entry name" value="Peptidase_M60_dom"/>
</dbReference>
<dbReference type="SMART" id="SM01276">
    <property type="entry name" value="M60-like"/>
    <property type="match status" value="1"/>
</dbReference>
<sequence length="694" mass="78212">MGLSPSAHNPNKVKIQVQANTNAPDALIAPDLTEADPTQTLTMDLRILLKPIEIIPHQSRMKAIYNFSLFSSPVLPSRIKIKNLEDFKINYSQIAISRFGLGRVICFGHISTLTSCIPSIRKNALFMEKMLRWIGGPRPITRMLCLYNVDPQYHIMLRKNMEGLGFGIDIKDQINVYTENTIILVQTNKAPDPGLIEFVNLGGGLIVVGVDDPKITINDTLAKLGLCYLQYPHEFYDDESLADIVPNKKFEDLQDANLDVHIKALKTMYQQKPDAIDSIQTMATIVGEEIERASIINTNYAYDVCETFGPILHSMIQQGGWKYGDNQISATLTKLIVKAASVLPLSYFATYDFSGRFVGSSMNSDCQQVTVSLSFPDPGWYSTGLWIQPQYLSQVQFDQRVPNCQIIIGCHTFNAIDNEPPWKRFPIVSLRRQITDRFHEIATPYGGMVYFAPGESEIIEKNKSIHVTLSDAVKYPMMILGKPDSWKNTYTEDIPWGEIVTKTIIIAARTDQINMISDQEGQLSYIDSLIAPMVEVSGYTMSKKFRLVFDIEYPHTFMNSYPITIDINLHKKLLHSRELSQEIFEILAAIAYNTIDSTGLDKDLHNSIAYFLSFYSLTQQFGIENVKKAIKCESPGFKQMSEDLAVKPSIFTSALSEARAAQLNFDDDVTDVFITHLNLKSGIEVKLPNEKNNE</sequence>
<dbReference type="VEuPathDB" id="TrichDB:TVAG_065490"/>
<dbReference type="InterPro" id="IPR051244">
    <property type="entry name" value="TCAF"/>
</dbReference>
<dbReference type="GO" id="GO:0005886">
    <property type="term" value="C:plasma membrane"/>
    <property type="evidence" value="ECO:0000318"/>
    <property type="project" value="GO_Central"/>
</dbReference>
<evidence type="ECO:0000313" key="3">
    <source>
        <dbReference type="Proteomes" id="UP000001542"/>
    </source>
</evidence>
<dbReference type="PANTHER" id="PTHR15730">
    <property type="entry name" value="EXPERIMENTAL AUTOIMMUNE PROSTATITIS ANTIGEN 2-RELATED"/>
    <property type="match status" value="1"/>
</dbReference>
<dbReference type="KEGG" id="tva:4742672"/>
<keyword evidence="3" id="KW-1185">Reference proteome</keyword>
<dbReference type="PROSITE" id="PS51723">
    <property type="entry name" value="PEPTIDASE_M60"/>
    <property type="match status" value="1"/>
</dbReference>
<dbReference type="InterPro" id="IPR035423">
    <property type="entry name" value="M60-like_N"/>
</dbReference>
<dbReference type="GO" id="GO:0044325">
    <property type="term" value="F:transmembrane transporter binding"/>
    <property type="evidence" value="ECO:0000318"/>
    <property type="project" value="GO_Central"/>
</dbReference>
<accession>A2GCT2</accession>
<dbReference type="VEuPathDB" id="TrichDB:TVAGG3_0299890"/>
<dbReference type="Proteomes" id="UP000001542">
    <property type="component" value="Unassembled WGS sequence"/>
</dbReference>
<protein>
    <recommendedName>
        <fullName evidence="1">Peptidase M60 domain-containing protein</fullName>
    </recommendedName>
</protein>
<evidence type="ECO:0000313" key="2">
    <source>
        <dbReference type="EMBL" id="EAX85034.1"/>
    </source>
</evidence>
<dbReference type="EMBL" id="DS115094">
    <property type="protein sequence ID" value="EAX85034.1"/>
    <property type="molecule type" value="Genomic_DNA"/>
</dbReference>
<organism evidence="2 3">
    <name type="scientific">Trichomonas vaginalis (strain ATCC PRA-98 / G3)</name>
    <dbReference type="NCBI Taxonomy" id="412133"/>
    <lineage>
        <taxon>Eukaryota</taxon>
        <taxon>Metamonada</taxon>
        <taxon>Parabasalia</taxon>
        <taxon>Trichomonadida</taxon>
        <taxon>Trichomonadidae</taxon>
        <taxon>Trichomonas</taxon>
    </lineage>
</organism>
<dbReference type="RefSeq" id="XP_001297964.1">
    <property type="nucleotide sequence ID" value="XM_001297963.1"/>
</dbReference>